<gene>
    <name evidence="1" type="ORF">I2F25_00320</name>
</gene>
<evidence type="ECO:0000313" key="2">
    <source>
        <dbReference type="Proteomes" id="UP001339883"/>
    </source>
</evidence>
<dbReference type="Proteomes" id="UP001339883">
    <property type="component" value="Unassembled WGS sequence"/>
</dbReference>
<evidence type="ECO:0008006" key="3">
    <source>
        <dbReference type="Google" id="ProtNLM"/>
    </source>
</evidence>
<dbReference type="EMBL" id="VTDN01000001">
    <property type="protein sequence ID" value="MEB5475507.1"/>
    <property type="molecule type" value="Genomic_DNA"/>
</dbReference>
<reference evidence="1 2" key="1">
    <citation type="submission" date="2019-08" db="EMBL/GenBank/DDBJ databases">
        <title>Five species of Acinetobacter isolated from floral nectar and animal pollinators.</title>
        <authorList>
            <person name="Hendry T.A."/>
        </authorList>
    </citation>
    <scope>NUCLEOTIDE SEQUENCE [LARGE SCALE GENOMIC DNA]</scope>
    <source>
        <strain evidence="1 2">MD18.27</strain>
    </source>
</reference>
<accession>A0ABU6DRG5</accession>
<comment type="caution">
    <text evidence="1">The sequence shown here is derived from an EMBL/GenBank/DDBJ whole genome shotgun (WGS) entry which is preliminary data.</text>
</comment>
<dbReference type="RefSeq" id="WP_325774159.1">
    <property type="nucleotide sequence ID" value="NZ_VTDN01000001.1"/>
</dbReference>
<name>A0ABU6DRG5_9GAMM</name>
<organism evidence="1 2">
    <name type="scientific">Acinetobacter pollinis</name>
    <dbReference type="NCBI Taxonomy" id="2605270"/>
    <lineage>
        <taxon>Bacteria</taxon>
        <taxon>Pseudomonadati</taxon>
        <taxon>Pseudomonadota</taxon>
        <taxon>Gammaproteobacteria</taxon>
        <taxon>Moraxellales</taxon>
        <taxon>Moraxellaceae</taxon>
        <taxon>Acinetobacter</taxon>
    </lineage>
</organism>
<evidence type="ECO:0000313" key="1">
    <source>
        <dbReference type="EMBL" id="MEB5475507.1"/>
    </source>
</evidence>
<sequence length="123" mass="14243">MIDLKKEHEVFAGHFGLPKSNENNPILQCGWLAWKTRAELAQAEIKDLKQQIAELHASRVSWVEYSQKIENGEFVLVPREPAKEMFRVFYDAFNLANKGNTAQNFKVAYKAMIEVVEKDHDQH</sequence>
<proteinExistence type="predicted"/>
<protein>
    <recommendedName>
        <fullName evidence="3">Phage protein</fullName>
    </recommendedName>
</protein>
<keyword evidence="2" id="KW-1185">Reference proteome</keyword>